<dbReference type="InterPro" id="IPR000182">
    <property type="entry name" value="GNAT_dom"/>
</dbReference>
<feature type="domain" description="N-acetyltransferase" evidence="1">
    <location>
        <begin position="8"/>
        <end position="171"/>
    </location>
</feature>
<evidence type="ECO:0000313" key="3">
    <source>
        <dbReference type="Proteomes" id="UP001225605"/>
    </source>
</evidence>
<dbReference type="RefSeq" id="WP_306744679.1">
    <property type="nucleotide sequence ID" value="NZ_NSDM01000002.1"/>
</dbReference>
<dbReference type="PANTHER" id="PTHR43792">
    <property type="entry name" value="GNAT FAMILY, PUTATIVE (AFU_ORTHOLOGUE AFUA_3G00765)-RELATED-RELATED"/>
    <property type="match status" value="1"/>
</dbReference>
<comment type="caution">
    <text evidence="2">The sequence shown here is derived from an EMBL/GenBank/DDBJ whole genome shotgun (WGS) entry which is preliminary data.</text>
</comment>
<proteinExistence type="predicted"/>
<evidence type="ECO:0000313" key="2">
    <source>
        <dbReference type="EMBL" id="MDQ2583569.1"/>
    </source>
</evidence>
<name>A0ABU0WUN5_9PSEU</name>
<dbReference type="SUPFAM" id="SSF55729">
    <property type="entry name" value="Acyl-CoA N-acyltransferases (Nat)"/>
    <property type="match status" value="1"/>
</dbReference>
<dbReference type="Proteomes" id="UP001225605">
    <property type="component" value="Unassembled WGS sequence"/>
</dbReference>
<reference evidence="2 3" key="1">
    <citation type="submission" date="2017-06" db="EMBL/GenBank/DDBJ databases">
        <title>Cultured bacterium strain Saccharothrix yanglingensis Hhs.015.</title>
        <authorList>
            <person name="Xia Y."/>
        </authorList>
    </citation>
    <scope>NUCLEOTIDE SEQUENCE [LARGE SCALE GENOMIC DNA]</scope>
    <source>
        <strain evidence="2 3">Hhs.015</strain>
    </source>
</reference>
<dbReference type="InterPro" id="IPR051531">
    <property type="entry name" value="N-acetyltransferase"/>
</dbReference>
<sequence>MLLTSRRLVLRQFRPGDEEAFAAYRSDPEVARYQAWDSPLSLREATAAVARHAAADPDRVGWFPYAIALDGHVIGDIGVNLHENRKQAEIGFSVATPFQGRGYATEAVERLLRHLFLDLDLHRVSAECDPRNTPSARLLERVGFRREGLRRENTWLRGEWVDDLLFGLLAPDYRRGRAAGGALSRRRR</sequence>
<dbReference type="InterPro" id="IPR016181">
    <property type="entry name" value="Acyl_CoA_acyltransferase"/>
</dbReference>
<protein>
    <submittedName>
        <fullName evidence="2">GNAT family N-acetyltransferase</fullName>
    </submittedName>
</protein>
<dbReference type="PROSITE" id="PS51186">
    <property type="entry name" value="GNAT"/>
    <property type="match status" value="1"/>
</dbReference>
<keyword evidence="3" id="KW-1185">Reference proteome</keyword>
<organism evidence="2 3">
    <name type="scientific">Saccharothrix yanglingensis</name>
    <dbReference type="NCBI Taxonomy" id="659496"/>
    <lineage>
        <taxon>Bacteria</taxon>
        <taxon>Bacillati</taxon>
        <taxon>Actinomycetota</taxon>
        <taxon>Actinomycetes</taxon>
        <taxon>Pseudonocardiales</taxon>
        <taxon>Pseudonocardiaceae</taxon>
        <taxon>Saccharothrix</taxon>
    </lineage>
</organism>
<evidence type="ECO:0000259" key="1">
    <source>
        <dbReference type="PROSITE" id="PS51186"/>
    </source>
</evidence>
<dbReference type="PANTHER" id="PTHR43792:SF1">
    <property type="entry name" value="N-ACETYLTRANSFERASE DOMAIN-CONTAINING PROTEIN"/>
    <property type="match status" value="1"/>
</dbReference>
<dbReference type="Pfam" id="PF13302">
    <property type="entry name" value="Acetyltransf_3"/>
    <property type="match status" value="1"/>
</dbReference>
<accession>A0ABU0WUN5</accession>
<gene>
    <name evidence="2" type="ORF">CKY47_06145</name>
</gene>
<dbReference type="EMBL" id="NSDM01000002">
    <property type="protein sequence ID" value="MDQ2583569.1"/>
    <property type="molecule type" value="Genomic_DNA"/>
</dbReference>
<dbReference type="Gene3D" id="3.40.630.30">
    <property type="match status" value="1"/>
</dbReference>